<keyword evidence="3" id="KW-1185">Reference proteome</keyword>
<feature type="region of interest" description="Disordered" evidence="1">
    <location>
        <begin position="347"/>
        <end position="637"/>
    </location>
</feature>
<feature type="compositionally biased region" description="Basic and acidic residues" evidence="1">
    <location>
        <begin position="1634"/>
        <end position="1645"/>
    </location>
</feature>
<dbReference type="STRING" id="181874.A0A409W4T3"/>
<feature type="compositionally biased region" description="Basic and acidic residues" evidence="1">
    <location>
        <begin position="1379"/>
        <end position="1390"/>
    </location>
</feature>
<feature type="compositionally biased region" description="Low complexity" evidence="1">
    <location>
        <begin position="183"/>
        <end position="213"/>
    </location>
</feature>
<feature type="compositionally biased region" description="Low complexity" evidence="1">
    <location>
        <begin position="929"/>
        <end position="940"/>
    </location>
</feature>
<feature type="compositionally biased region" description="Low complexity" evidence="1">
    <location>
        <begin position="1301"/>
        <end position="1314"/>
    </location>
</feature>
<protein>
    <submittedName>
        <fullName evidence="2">Uncharacterized protein</fullName>
    </submittedName>
</protein>
<gene>
    <name evidence="2" type="ORF">CVT24_007808</name>
</gene>
<feature type="compositionally biased region" description="Polar residues" evidence="1">
    <location>
        <begin position="1045"/>
        <end position="1056"/>
    </location>
</feature>
<feature type="compositionally biased region" description="Polar residues" evidence="1">
    <location>
        <begin position="398"/>
        <end position="413"/>
    </location>
</feature>
<feature type="compositionally biased region" description="Low complexity" evidence="1">
    <location>
        <begin position="987"/>
        <end position="1000"/>
    </location>
</feature>
<organism evidence="2 3">
    <name type="scientific">Panaeolus cyanescens</name>
    <dbReference type="NCBI Taxonomy" id="181874"/>
    <lineage>
        <taxon>Eukaryota</taxon>
        <taxon>Fungi</taxon>
        <taxon>Dikarya</taxon>
        <taxon>Basidiomycota</taxon>
        <taxon>Agaricomycotina</taxon>
        <taxon>Agaricomycetes</taxon>
        <taxon>Agaricomycetidae</taxon>
        <taxon>Agaricales</taxon>
        <taxon>Agaricineae</taxon>
        <taxon>Galeropsidaceae</taxon>
        <taxon>Panaeolus</taxon>
    </lineage>
</organism>
<dbReference type="OrthoDB" id="298344at2759"/>
<feature type="compositionally biased region" description="Basic and acidic residues" evidence="1">
    <location>
        <begin position="538"/>
        <end position="551"/>
    </location>
</feature>
<feature type="compositionally biased region" description="Low complexity" evidence="1">
    <location>
        <begin position="1093"/>
        <end position="1110"/>
    </location>
</feature>
<dbReference type="EMBL" id="NHTK01005815">
    <property type="protein sequence ID" value="PPQ73478.1"/>
    <property type="molecule type" value="Genomic_DNA"/>
</dbReference>
<feature type="compositionally biased region" description="Low complexity" evidence="1">
    <location>
        <begin position="1719"/>
        <end position="1732"/>
    </location>
</feature>
<feature type="compositionally biased region" description="Basic and acidic residues" evidence="1">
    <location>
        <begin position="519"/>
        <end position="529"/>
    </location>
</feature>
<dbReference type="InParanoid" id="A0A409W4T3"/>
<dbReference type="Proteomes" id="UP000284842">
    <property type="component" value="Unassembled WGS sequence"/>
</dbReference>
<feature type="compositionally biased region" description="Basic and acidic residues" evidence="1">
    <location>
        <begin position="771"/>
        <end position="786"/>
    </location>
</feature>
<feature type="compositionally biased region" description="Basic and acidic residues" evidence="1">
    <location>
        <begin position="1747"/>
        <end position="1757"/>
    </location>
</feature>
<feature type="region of interest" description="Disordered" evidence="1">
    <location>
        <begin position="759"/>
        <end position="1110"/>
    </location>
</feature>
<accession>A0A409W4T3</accession>
<feature type="compositionally biased region" description="Polar residues" evidence="1">
    <location>
        <begin position="235"/>
        <end position="246"/>
    </location>
</feature>
<feature type="compositionally biased region" description="Low complexity" evidence="1">
    <location>
        <begin position="1505"/>
        <end position="1522"/>
    </location>
</feature>
<feature type="compositionally biased region" description="Low complexity" evidence="1">
    <location>
        <begin position="600"/>
        <end position="609"/>
    </location>
</feature>
<feature type="compositionally biased region" description="Low complexity" evidence="1">
    <location>
        <begin position="1031"/>
        <end position="1044"/>
    </location>
</feature>
<feature type="compositionally biased region" description="Basic and acidic residues" evidence="1">
    <location>
        <begin position="1685"/>
        <end position="1701"/>
    </location>
</feature>
<feature type="compositionally biased region" description="Basic and acidic residues" evidence="1">
    <location>
        <begin position="800"/>
        <end position="817"/>
    </location>
</feature>
<feature type="compositionally biased region" description="Basic and acidic residues" evidence="1">
    <location>
        <begin position="372"/>
        <end position="381"/>
    </location>
</feature>
<evidence type="ECO:0000313" key="3">
    <source>
        <dbReference type="Proteomes" id="UP000284842"/>
    </source>
</evidence>
<feature type="compositionally biased region" description="Low complexity" evidence="1">
    <location>
        <begin position="423"/>
        <end position="448"/>
    </location>
</feature>
<feature type="compositionally biased region" description="Polar residues" evidence="1">
    <location>
        <begin position="1364"/>
        <end position="1378"/>
    </location>
</feature>
<feature type="compositionally biased region" description="Polar residues" evidence="1">
    <location>
        <begin position="610"/>
        <end position="636"/>
    </location>
</feature>
<feature type="region of interest" description="Disordered" evidence="1">
    <location>
        <begin position="89"/>
        <end position="120"/>
    </location>
</feature>
<feature type="compositionally biased region" description="Low complexity" evidence="1">
    <location>
        <begin position="552"/>
        <end position="584"/>
    </location>
</feature>
<feature type="compositionally biased region" description="Polar residues" evidence="1">
    <location>
        <begin position="158"/>
        <end position="171"/>
    </location>
</feature>
<feature type="compositionally biased region" description="Polar residues" evidence="1">
    <location>
        <begin position="496"/>
        <end position="514"/>
    </location>
</feature>
<feature type="region of interest" description="Disordered" evidence="1">
    <location>
        <begin position="15"/>
        <end position="35"/>
    </location>
</feature>
<reference evidence="2 3" key="1">
    <citation type="journal article" date="2018" name="Evol. Lett.">
        <title>Horizontal gene cluster transfer increased hallucinogenic mushroom diversity.</title>
        <authorList>
            <person name="Reynolds H.T."/>
            <person name="Vijayakumar V."/>
            <person name="Gluck-Thaler E."/>
            <person name="Korotkin H.B."/>
            <person name="Matheny P.B."/>
            <person name="Slot J.C."/>
        </authorList>
    </citation>
    <scope>NUCLEOTIDE SEQUENCE [LARGE SCALE GENOMIC DNA]</scope>
    <source>
        <strain evidence="2 3">2629</strain>
    </source>
</reference>
<feature type="region of interest" description="Disordered" evidence="1">
    <location>
        <begin position="158"/>
        <end position="246"/>
    </location>
</feature>
<feature type="compositionally biased region" description="Acidic residues" evidence="1">
    <location>
        <begin position="1646"/>
        <end position="1659"/>
    </location>
</feature>
<feature type="region of interest" description="Disordered" evidence="1">
    <location>
        <begin position="1503"/>
        <end position="1522"/>
    </location>
</feature>
<feature type="compositionally biased region" description="Polar residues" evidence="1">
    <location>
        <begin position="1760"/>
        <end position="1771"/>
    </location>
</feature>
<feature type="region of interest" description="Disordered" evidence="1">
    <location>
        <begin position="1272"/>
        <end position="1392"/>
    </location>
</feature>
<sequence length="2077" mass="222020">MKSYTLLNWDGSALGSTSTPAASLPQPTSSATTNQTASIVNGTGNIGQQAVHLTQNTSMDMVLDAAGANNDVAHPLASTSSITIDFVPPMSKWKGDEEDDEGSDMDMSLSSDTDMDTPVNSSVIEKGERGLANDASVTQNSVHNVSLSSADLLREATTTPSMSSLATSGPTPSLLKGLTPDMTATSTLPPSIPTPSKSQPQPTSTQSSLLTTQARRRLPSNPPPPALSPHSQPQFSTPTSTVKSTANTVQNTLSNPRFFPSMDSPLHAKSIGASSQTASDVLPSLVAGSGCMSSQPPSAPASSSPTVAFVQPPRSAVSEAVVTPVRPKSSSSLMTYSRKRTRDDLEELPVVLKEKSPAKGQGANDVISLHDSSSEDERGIDGDEVMSMLTGQPRAKVTKTTQSTPKHQSSAGNKTGYGVNFITTPKSKSKSTSTPTSLPGPSKPKPTSAQGTVTPRSNPPSTPRGSGSSATRAKPVSVPTPASQQAANSRPRGTPPKTTSIPSPVSSPLFTPKSSPKHHPGEYDVDKLFTPEASPVPKRKEIQSHDRKRNEASSVVVLRPRPSSSSAPVVLELSDSDLTSIGSSSPPPKKKKLGDDKTTKLTTTTTVKTNNAHVVSSNASRSKPLSMKTGPSTTQLPALASNSTYCVSSTSSTTPNAPRKRQRIMNRAYVDVPPLKKHKSLYVRFDREAKLVAKMKSLGFALETKRFMEETAMYDASGGRGRSVVRDYSRAILGGEGKKRKRGEDVWWDDSDVRKMREGSVVKSPVARKRMQSERPESDGEWRESSEVPSSMRKQKSKAKARDVAKEKPQSRKEKSSRGAGGGDVIDLTMDDRDVNMSVGGAGAATKKASVLKDSDKGNETPRRAQSLVPAATKPASVASVSISMQKSRVAVELVEGPSKQKKKEQGVSGSMAPPPVPPKAKPKPRPTAPSSSSQVVRSSMPPPPSPSPSLSKPKPKPRPILPASSSSPAVKTVQKPISVAGRLEGTSAPVSSSASTSRSKSTKPTDRSVEETDSEQQLRWLSPLIPMSGLSTSSLSAPTPASTKISRNSASETPKQPTPAPISRKGKPSSSSHTPPDVSNHRPPTPVREIESSSLFSSPASSTRASPPASSLLFSTHEFPQDMTINPAVLVHGTGDQETDILGESELESEEEEDEEGEQAVPIVGHQIRHTASCSLQTRMNLFLGGFLGIEDVKGKGKWKEDSKPNHMDRSRDRLQWKNKGYVYSTLTTARNLGDEEDDEGFLSLGVTVPLEDEIVVKDIWDEEPVLVQKARSIPSSSSKSKKTNQISKAHPHSQPPALKPAKAPASARPPAKQYRSQSAINASSSTHMPPNADKTNRGHVAGTVDPSIFSSESSSNDRESTADFSHSSSFQSGQNHPSEKALGKRKADSTAPLDNIQSVFSSAALGQMPDISFFKYASLPEIQATLLDLALKAGASLASSQAPVTSPMKDKQLDIFIHQYTDMSPEKPFERESGGGFVDEDGGFADGGDMFMSKDSLGVAPASMSGSEHSSSSNSVLGSGTVTTTRNEYALDTLPGVSHDLFSDSVGGVGTGTVFGGDSLLDLQSELEMSEAWQPYEIDPVERSEDWTHGSNVVAGLAETRFTTIDPTLLGGASAQEVLEAGLEADTRRKEWELASEAEKSVDGESEEEADDEGNDDLELHSDSTSGSQEDSEDEEAAADLGGEEKQQATQTEEREQDLSHTILSSIEVTRLPSPTPSVYFSPRPSSSSSEYIDHDQRQRKSTRERKDSMRKREANAAVSSSSKPTSTRALGAVAISEQELDADSKLAYYEDLMHDTEKRNNQNEKRVYCHQCRRPKTIVMIQCEQCPKLYCIRCLAFRYLALDFDLPSVKRQEEYVSGIIDAVPLIFDDDTNSITSSSLPLLPPITTSSISSSPNAVPPSEVEFWGAIYNLDGEKIGSAVVAQKDAARGTIPVVYAHALPGTTFREPLAKRRRVEAHLPCPKQTRIFVGVAQRCWGLGRNPKTKVLDKISRVKRGVHAELDDLSELSSLSSSDEDEGEVDELQDVVTLPEDPTPSITFSSNGLGDDAVARAISMALEACGQSTNFDDSNNLFLV</sequence>
<feature type="region of interest" description="Disordered" evidence="1">
    <location>
        <begin position="1634"/>
        <end position="1772"/>
    </location>
</feature>
<name>A0A409W4T3_9AGAR</name>
<comment type="caution">
    <text evidence="2">The sequence shown here is derived from an EMBL/GenBank/DDBJ whole genome shotgun (WGS) entry which is preliminary data.</text>
</comment>
<feature type="compositionally biased region" description="Basic and acidic residues" evidence="1">
    <location>
        <begin position="851"/>
        <end position="863"/>
    </location>
</feature>
<proteinExistence type="predicted"/>
<evidence type="ECO:0000256" key="1">
    <source>
        <dbReference type="SAM" id="MobiDB-lite"/>
    </source>
</evidence>
<evidence type="ECO:0000313" key="2">
    <source>
        <dbReference type="EMBL" id="PPQ73478.1"/>
    </source>
</evidence>
<feature type="compositionally biased region" description="Polar residues" evidence="1">
    <location>
        <begin position="1316"/>
        <end position="1330"/>
    </location>
</feature>